<evidence type="ECO:0000313" key="6">
    <source>
        <dbReference type="Proteomes" id="UP000321830"/>
    </source>
</evidence>
<evidence type="ECO:0000259" key="3">
    <source>
        <dbReference type="Pfam" id="PF05043"/>
    </source>
</evidence>
<dbReference type="Gene3D" id="1.10.10.10">
    <property type="entry name" value="Winged helix-like DNA-binding domain superfamily/Winged helix DNA-binding domain"/>
    <property type="match status" value="2"/>
</dbReference>
<organism evidence="5 6">
    <name type="scientific">Enterococcus villorum</name>
    <dbReference type="NCBI Taxonomy" id="112904"/>
    <lineage>
        <taxon>Bacteria</taxon>
        <taxon>Bacillati</taxon>
        <taxon>Bacillota</taxon>
        <taxon>Bacilli</taxon>
        <taxon>Lactobacillales</taxon>
        <taxon>Enterococcaceae</taxon>
        <taxon>Enterococcus</taxon>
    </lineage>
</organism>
<protein>
    <recommendedName>
        <fullName evidence="7">Transcriptional antiterminator</fullName>
    </recommendedName>
</protein>
<keyword evidence="1" id="KW-0805">Transcription regulation</keyword>
<evidence type="ECO:0008006" key="7">
    <source>
        <dbReference type="Google" id="ProtNLM"/>
    </source>
</evidence>
<proteinExistence type="predicted"/>
<name>A0A511J340_9ENTE</name>
<gene>
    <name evidence="5" type="ORF">EVI01_14400</name>
</gene>
<dbReference type="PANTHER" id="PTHR30185:SF18">
    <property type="entry name" value="TRANSCRIPTIONAL REGULATOR MTLR"/>
    <property type="match status" value="1"/>
</dbReference>
<keyword evidence="2" id="KW-0804">Transcription</keyword>
<dbReference type="Proteomes" id="UP000321830">
    <property type="component" value="Unassembled WGS sequence"/>
</dbReference>
<dbReference type="Pfam" id="PF08280">
    <property type="entry name" value="HTH_Mga"/>
    <property type="match status" value="1"/>
</dbReference>
<reference evidence="5 6" key="1">
    <citation type="submission" date="2019-07" db="EMBL/GenBank/DDBJ databases">
        <title>Whole genome shotgun sequence of Enterococcus villorum NBRC 100699.</title>
        <authorList>
            <person name="Hosoyama A."/>
            <person name="Uohara A."/>
            <person name="Ohji S."/>
            <person name="Ichikawa N."/>
        </authorList>
    </citation>
    <scope>NUCLEOTIDE SEQUENCE [LARGE SCALE GENOMIC DNA]</scope>
    <source>
        <strain evidence="5 6">NBRC 100699</strain>
    </source>
</reference>
<dbReference type="InterPro" id="IPR036388">
    <property type="entry name" value="WH-like_DNA-bd_sf"/>
</dbReference>
<dbReference type="RefSeq" id="WP_010751211.1">
    <property type="nucleotide sequence ID" value="NZ_BJWF01000015.1"/>
</dbReference>
<dbReference type="EMBL" id="BJWF01000015">
    <property type="protein sequence ID" value="GEL92103.1"/>
    <property type="molecule type" value="Genomic_DNA"/>
</dbReference>
<evidence type="ECO:0000256" key="1">
    <source>
        <dbReference type="ARBA" id="ARBA00023015"/>
    </source>
</evidence>
<evidence type="ECO:0000256" key="2">
    <source>
        <dbReference type="ARBA" id="ARBA00023163"/>
    </source>
</evidence>
<dbReference type="AlphaFoldDB" id="A0A511J340"/>
<accession>A0A511J340</accession>
<dbReference type="InterPro" id="IPR007737">
    <property type="entry name" value="Mga_HTH"/>
</dbReference>
<dbReference type="InterPro" id="IPR050661">
    <property type="entry name" value="BglG_antiterminators"/>
</dbReference>
<dbReference type="Pfam" id="PF05043">
    <property type="entry name" value="Mga"/>
    <property type="match status" value="1"/>
</dbReference>
<comment type="caution">
    <text evidence="5">The sequence shown here is derived from an EMBL/GenBank/DDBJ whole genome shotgun (WGS) entry which is preliminary data.</text>
</comment>
<evidence type="ECO:0000259" key="4">
    <source>
        <dbReference type="Pfam" id="PF08280"/>
    </source>
</evidence>
<dbReference type="PANTHER" id="PTHR30185">
    <property type="entry name" value="CRYPTIC BETA-GLUCOSIDE BGL OPERON ANTITERMINATOR"/>
    <property type="match status" value="1"/>
</dbReference>
<feature type="domain" description="Mga helix-turn-helix" evidence="3">
    <location>
        <begin position="73"/>
        <end position="156"/>
    </location>
</feature>
<dbReference type="InterPro" id="IPR013199">
    <property type="entry name" value="HTH_Mga_DNA-bd_dom"/>
</dbReference>
<sequence>MKHLLNKQSSRQLALLELLWKNDWLTISEIVKEIGGVEKTIRTDIKQLNEMIEPLKIETSFKYGVFLNKDLRISKSYIYSIFLQKSIECKMLEAIFIDPMITKGELCDQLFISETQLNRLHTKLNILMKKYEIQITNDLKLIGNEKNIRKFFSSLFYEMYLSLDFLLKKEEFQLIDIVLNRFYKKNKDKMVADDQHYLLLNKMRIKIWVAVYRCKFGDCSNEKLPPFDYSMITNDNKLKEQWQQVFGIELTEQVLFNLFDYFHAPFKLNEDLTQIGTSQLLLKEKFEKLLLEVSQELMINCCNQEALIQAILCSGIRAIGPTFILNNVEEDFVLELMKDRQDIVLIVKEKLHIIYEELLLPLADKNNMLYQSIYTLMSQWPEFRAEIRKPMIKIKAALLLDIPAGHLKMLKEEIEYHFRNTYEVDILPPLEQNLSKQLTAYDCILTNCFDNSHIENVKIIGVPNYFGEEFVKKLHSFLINKKEELNGFRKNIFI</sequence>
<feature type="domain" description="M protein trans-acting positive regulator (MGA) HTH" evidence="4">
    <location>
        <begin position="7"/>
        <end position="50"/>
    </location>
</feature>
<evidence type="ECO:0000313" key="5">
    <source>
        <dbReference type="EMBL" id="GEL92103.1"/>
    </source>
</evidence>